<evidence type="ECO:0000256" key="1">
    <source>
        <dbReference type="SAM" id="MobiDB-lite"/>
    </source>
</evidence>
<proteinExistence type="predicted"/>
<name>A0ABP3WPU9_9ALTE</name>
<feature type="region of interest" description="Disordered" evidence="1">
    <location>
        <begin position="39"/>
        <end position="65"/>
    </location>
</feature>
<evidence type="ECO:0000313" key="3">
    <source>
        <dbReference type="Proteomes" id="UP001500359"/>
    </source>
</evidence>
<protein>
    <submittedName>
        <fullName evidence="2">Uncharacterized protein</fullName>
    </submittedName>
</protein>
<comment type="caution">
    <text evidence="2">The sequence shown here is derived from an EMBL/GenBank/DDBJ whole genome shotgun (WGS) entry which is preliminary data.</text>
</comment>
<feature type="compositionally biased region" description="Basic and acidic residues" evidence="1">
    <location>
        <begin position="54"/>
        <end position="65"/>
    </location>
</feature>
<gene>
    <name evidence="2" type="ORF">GCM10009114_11110</name>
</gene>
<sequence>MMWVGLTGDRLMSKDYRREKEDFDNSDWIVGNEMSNKGKRFDDVKKRKRASKHMSRERARGTEVH</sequence>
<dbReference type="RefSeq" id="WP_343857373.1">
    <property type="nucleotide sequence ID" value="NZ_BAAAFD010000002.1"/>
</dbReference>
<evidence type="ECO:0000313" key="2">
    <source>
        <dbReference type="EMBL" id="GAA0854611.1"/>
    </source>
</evidence>
<organism evidence="2 3">
    <name type="scientific">Aliiglaciecola litoralis</name>
    <dbReference type="NCBI Taxonomy" id="582857"/>
    <lineage>
        <taxon>Bacteria</taxon>
        <taxon>Pseudomonadati</taxon>
        <taxon>Pseudomonadota</taxon>
        <taxon>Gammaproteobacteria</taxon>
        <taxon>Alteromonadales</taxon>
        <taxon>Alteromonadaceae</taxon>
        <taxon>Aliiglaciecola</taxon>
    </lineage>
</organism>
<accession>A0ABP3WPU9</accession>
<reference evidence="3" key="1">
    <citation type="journal article" date="2019" name="Int. J. Syst. Evol. Microbiol.">
        <title>The Global Catalogue of Microorganisms (GCM) 10K type strain sequencing project: providing services to taxonomists for standard genome sequencing and annotation.</title>
        <authorList>
            <consortium name="The Broad Institute Genomics Platform"/>
            <consortium name="The Broad Institute Genome Sequencing Center for Infectious Disease"/>
            <person name="Wu L."/>
            <person name="Ma J."/>
        </authorList>
    </citation>
    <scope>NUCLEOTIDE SEQUENCE [LARGE SCALE GENOMIC DNA]</scope>
    <source>
        <strain evidence="3">JCM 15896</strain>
    </source>
</reference>
<dbReference type="Proteomes" id="UP001500359">
    <property type="component" value="Unassembled WGS sequence"/>
</dbReference>
<keyword evidence="3" id="KW-1185">Reference proteome</keyword>
<dbReference type="EMBL" id="BAAAFD010000002">
    <property type="protein sequence ID" value="GAA0854611.1"/>
    <property type="molecule type" value="Genomic_DNA"/>
</dbReference>